<organism evidence="8 9">
    <name type="scientific">Meyerozyma guilliermondii (strain ATCC 6260 / CBS 566 / DSM 6381 / JCM 1539 / NBRC 10279 / NRRL Y-324)</name>
    <name type="common">Yeast</name>
    <name type="synonym">Candida guilliermondii</name>
    <dbReference type="NCBI Taxonomy" id="294746"/>
    <lineage>
        <taxon>Eukaryota</taxon>
        <taxon>Fungi</taxon>
        <taxon>Dikarya</taxon>
        <taxon>Ascomycota</taxon>
        <taxon>Saccharomycotina</taxon>
        <taxon>Pichiomycetes</taxon>
        <taxon>Debaryomycetaceae</taxon>
        <taxon>Meyerozyma</taxon>
    </lineage>
</organism>
<dbReference type="OrthoDB" id="199599at2759"/>
<reference evidence="8 9" key="1">
    <citation type="journal article" date="2009" name="Nature">
        <title>Evolution of pathogenicity and sexual reproduction in eight Candida genomes.</title>
        <authorList>
            <person name="Butler G."/>
            <person name="Rasmussen M.D."/>
            <person name="Lin M.F."/>
            <person name="Santos M.A."/>
            <person name="Sakthikumar S."/>
            <person name="Munro C.A."/>
            <person name="Rheinbay E."/>
            <person name="Grabherr M."/>
            <person name="Forche A."/>
            <person name="Reedy J.L."/>
            <person name="Agrafioti I."/>
            <person name="Arnaud M.B."/>
            <person name="Bates S."/>
            <person name="Brown A.J."/>
            <person name="Brunke S."/>
            <person name="Costanzo M.C."/>
            <person name="Fitzpatrick D.A."/>
            <person name="de Groot P.W."/>
            <person name="Harris D."/>
            <person name="Hoyer L.L."/>
            <person name="Hube B."/>
            <person name="Klis F.M."/>
            <person name="Kodira C."/>
            <person name="Lennard N."/>
            <person name="Logue M.E."/>
            <person name="Martin R."/>
            <person name="Neiman A.M."/>
            <person name="Nikolaou E."/>
            <person name="Quail M.A."/>
            <person name="Quinn J."/>
            <person name="Santos M.C."/>
            <person name="Schmitzberger F.F."/>
            <person name="Sherlock G."/>
            <person name="Shah P."/>
            <person name="Silverstein K.A."/>
            <person name="Skrzypek M.S."/>
            <person name="Soll D."/>
            <person name="Staggs R."/>
            <person name="Stansfield I."/>
            <person name="Stumpf M.P."/>
            <person name="Sudbery P.E."/>
            <person name="Srikantha T."/>
            <person name="Zeng Q."/>
            <person name="Berman J."/>
            <person name="Berriman M."/>
            <person name="Heitman J."/>
            <person name="Gow N.A."/>
            <person name="Lorenz M.C."/>
            <person name="Birren B.W."/>
            <person name="Kellis M."/>
            <person name="Cuomo C.A."/>
        </authorList>
    </citation>
    <scope>NUCLEOTIDE SEQUENCE [LARGE SCALE GENOMIC DNA]</scope>
    <source>
        <strain evidence="9">ATCC 6260 / CBS 566 / DSM 6381 / JCM 1539 / NBRC 10279 / NRRL Y-324</strain>
    </source>
</reference>
<name>A5DLD9_PICGU</name>
<dbReference type="InterPro" id="IPR052053">
    <property type="entry name" value="IM_YidH-like"/>
</dbReference>
<dbReference type="Proteomes" id="UP000001997">
    <property type="component" value="Unassembled WGS sequence"/>
</dbReference>
<feature type="transmembrane region" description="Helical" evidence="6">
    <location>
        <begin position="115"/>
        <end position="136"/>
    </location>
</feature>
<evidence type="ECO:0000256" key="2">
    <source>
        <dbReference type="ARBA" id="ARBA00022475"/>
    </source>
</evidence>
<keyword evidence="2" id="KW-1003">Cell membrane</keyword>
<keyword evidence="5 6" id="KW-0472">Membrane</keyword>
<evidence type="ECO:0000256" key="4">
    <source>
        <dbReference type="ARBA" id="ARBA00022989"/>
    </source>
</evidence>
<protein>
    <recommendedName>
        <fullName evidence="7">DUF202 domain-containing protein</fullName>
    </recommendedName>
</protein>
<dbReference type="VEuPathDB" id="FungiDB:PGUG_04090"/>
<keyword evidence="4 6" id="KW-1133">Transmembrane helix</keyword>
<evidence type="ECO:0000313" key="8">
    <source>
        <dbReference type="EMBL" id="EDK39992.2"/>
    </source>
</evidence>
<keyword evidence="3 6" id="KW-0812">Transmembrane</keyword>
<feature type="domain" description="DUF202" evidence="7">
    <location>
        <begin position="24"/>
        <end position="99"/>
    </location>
</feature>
<sequence length="143" mass="16053">MDSPAAPWQFPFSVRLKIESSEPRDVSQSERTFLTFLRFSMSLIFTSLAIVQHFRLNTSGKSDPFRPRTRFTVPVSFTLVGLAVFALSVSAVNYFVTVNRYAQHKIQTHGVYNAATVVCMTCIMVGMIALCTLLIIESYMNAV</sequence>
<proteinExistence type="predicted"/>
<evidence type="ECO:0000256" key="6">
    <source>
        <dbReference type="SAM" id="Phobius"/>
    </source>
</evidence>
<accession>A5DLD9</accession>
<dbReference type="EMBL" id="CH408159">
    <property type="protein sequence ID" value="EDK39992.2"/>
    <property type="molecule type" value="Genomic_DNA"/>
</dbReference>
<dbReference type="InterPro" id="IPR003807">
    <property type="entry name" value="DUF202"/>
</dbReference>
<dbReference type="OMA" id="TFIRFAT"/>
<dbReference type="eggNOG" id="ENOG502SF8V">
    <property type="taxonomic scope" value="Eukaryota"/>
</dbReference>
<dbReference type="InParanoid" id="A5DLD9"/>
<gene>
    <name evidence="8" type="ORF">PGUG_04090</name>
</gene>
<evidence type="ECO:0000259" key="7">
    <source>
        <dbReference type="Pfam" id="PF02656"/>
    </source>
</evidence>
<dbReference type="Pfam" id="PF02656">
    <property type="entry name" value="DUF202"/>
    <property type="match status" value="1"/>
</dbReference>
<dbReference type="PANTHER" id="PTHR34187:SF2">
    <property type="entry name" value="DUF202 DOMAIN-CONTAINING PROTEIN"/>
    <property type="match status" value="1"/>
</dbReference>
<evidence type="ECO:0000256" key="1">
    <source>
        <dbReference type="ARBA" id="ARBA00004651"/>
    </source>
</evidence>
<comment type="subcellular location">
    <subcellularLocation>
        <location evidence="1">Cell membrane</location>
        <topology evidence="1">Multi-pass membrane protein</topology>
    </subcellularLocation>
</comment>
<feature type="transmembrane region" description="Helical" evidence="6">
    <location>
        <begin position="71"/>
        <end position="95"/>
    </location>
</feature>
<evidence type="ECO:0000256" key="5">
    <source>
        <dbReference type="ARBA" id="ARBA00023136"/>
    </source>
</evidence>
<dbReference type="RefSeq" id="XP_001483361.2">
    <property type="nucleotide sequence ID" value="XM_001483311.1"/>
</dbReference>
<feature type="transmembrane region" description="Helical" evidence="6">
    <location>
        <begin position="33"/>
        <end position="51"/>
    </location>
</feature>
<evidence type="ECO:0000256" key="3">
    <source>
        <dbReference type="ARBA" id="ARBA00022692"/>
    </source>
</evidence>
<dbReference type="GO" id="GO:0005886">
    <property type="term" value="C:plasma membrane"/>
    <property type="evidence" value="ECO:0007669"/>
    <property type="project" value="UniProtKB-SubCell"/>
</dbReference>
<dbReference type="KEGG" id="pgu:PGUG_04090"/>
<dbReference type="GeneID" id="5125426"/>
<dbReference type="PANTHER" id="PTHR34187">
    <property type="entry name" value="FGR18P"/>
    <property type="match status" value="1"/>
</dbReference>
<evidence type="ECO:0000313" key="9">
    <source>
        <dbReference type="Proteomes" id="UP000001997"/>
    </source>
</evidence>
<keyword evidence="9" id="KW-1185">Reference proteome</keyword>
<dbReference type="HOGENOM" id="CLU_113391_0_0_1"/>
<dbReference type="AlphaFoldDB" id="A5DLD9"/>